<keyword evidence="5" id="KW-1133">Transmembrane helix</keyword>
<dbReference type="PANTHER" id="PTHR30055:SF234">
    <property type="entry name" value="HTH-TYPE TRANSCRIPTIONAL REGULATOR BETI"/>
    <property type="match status" value="1"/>
</dbReference>
<protein>
    <submittedName>
        <fullName evidence="7">TetR/AcrR family transcriptional regulator</fullName>
    </submittedName>
</protein>
<dbReference type="InterPro" id="IPR001647">
    <property type="entry name" value="HTH_TetR"/>
</dbReference>
<comment type="caution">
    <text evidence="7">The sequence shown here is derived from an EMBL/GenBank/DDBJ whole genome shotgun (WGS) entry which is preliminary data.</text>
</comment>
<dbReference type="SUPFAM" id="SSF46689">
    <property type="entry name" value="Homeodomain-like"/>
    <property type="match status" value="1"/>
</dbReference>
<feature type="DNA-binding region" description="H-T-H motif" evidence="4">
    <location>
        <begin position="30"/>
        <end position="49"/>
    </location>
</feature>
<dbReference type="AlphaFoldDB" id="A0A6G3ZXH2"/>
<feature type="transmembrane region" description="Helical" evidence="5">
    <location>
        <begin position="148"/>
        <end position="169"/>
    </location>
</feature>
<organism evidence="7">
    <name type="scientific">Paenibacillus sp. SYP-B3998</name>
    <dbReference type="NCBI Taxonomy" id="2678564"/>
    <lineage>
        <taxon>Bacteria</taxon>
        <taxon>Bacillati</taxon>
        <taxon>Bacillota</taxon>
        <taxon>Bacilli</taxon>
        <taxon>Bacillales</taxon>
        <taxon>Paenibacillaceae</taxon>
        <taxon>Paenibacillus</taxon>
    </lineage>
</organism>
<dbReference type="GO" id="GO:0003700">
    <property type="term" value="F:DNA-binding transcription factor activity"/>
    <property type="evidence" value="ECO:0007669"/>
    <property type="project" value="TreeGrafter"/>
</dbReference>
<proteinExistence type="predicted"/>
<evidence type="ECO:0000256" key="4">
    <source>
        <dbReference type="PROSITE-ProRule" id="PRU00335"/>
    </source>
</evidence>
<evidence type="ECO:0000256" key="3">
    <source>
        <dbReference type="ARBA" id="ARBA00023163"/>
    </source>
</evidence>
<feature type="domain" description="HTH tetR-type" evidence="6">
    <location>
        <begin position="7"/>
        <end position="67"/>
    </location>
</feature>
<gene>
    <name evidence="7" type="ORF">GK047_12225</name>
</gene>
<keyword evidence="3" id="KW-0804">Transcription</keyword>
<reference evidence="7" key="1">
    <citation type="submission" date="2020-02" db="EMBL/GenBank/DDBJ databases">
        <authorList>
            <person name="Shen X.-R."/>
            <person name="Zhang Y.-X."/>
        </authorList>
    </citation>
    <scope>NUCLEOTIDE SEQUENCE</scope>
    <source>
        <strain evidence="7">SYP-B3998</strain>
    </source>
</reference>
<evidence type="ECO:0000256" key="5">
    <source>
        <dbReference type="SAM" id="Phobius"/>
    </source>
</evidence>
<evidence type="ECO:0000259" key="6">
    <source>
        <dbReference type="PROSITE" id="PS50977"/>
    </source>
</evidence>
<accession>A0A6G3ZXH2</accession>
<keyword evidence="1" id="KW-0805">Transcription regulation</keyword>
<keyword evidence="5" id="KW-0812">Transmembrane</keyword>
<dbReference type="Gene3D" id="1.10.357.10">
    <property type="entry name" value="Tetracycline Repressor, domain 2"/>
    <property type="match status" value="1"/>
</dbReference>
<dbReference type="PANTHER" id="PTHR30055">
    <property type="entry name" value="HTH-TYPE TRANSCRIPTIONAL REGULATOR RUTR"/>
    <property type="match status" value="1"/>
</dbReference>
<dbReference type="InterPro" id="IPR050109">
    <property type="entry name" value="HTH-type_TetR-like_transc_reg"/>
</dbReference>
<dbReference type="EMBL" id="JAAIKC010000003">
    <property type="protein sequence ID" value="NEW06780.1"/>
    <property type="molecule type" value="Genomic_DNA"/>
</dbReference>
<evidence type="ECO:0000256" key="1">
    <source>
        <dbReference type="ARBA" id="ARBA00023015"/>
    </source>
</evidence>
<name>A0A6G3ZXH2_9BACL</name>
<dbReference type="GO" id="GO:0000976">
    <property type="term" value="F:transcription cis-regulatory region binding"/>
    <property type="evidence" value="ECO:0007669"/>
    <property type="project" value="TreeGrafter"/>
</dbReference>
<dbReference type="RefSeq" id="WP_163946410.1">
    <property type="nucleotide sequence ID" value="NZ_JAAIKC010000003.1"/>
</dbReference>
<dbReference type="Pfam" id="PF00440">
    <property type="entry name" value="TetR_N"/>
    <property type="match status" value="1"/>
</dbReference>
<keyword evidence="2 4" id="KW-0238">DNA-binding</keyword>
<evidence type="ECO:0000256" key="2">
    <source>
        <dbReference type="ARBA" id="ARBA00023125"/>
    </source>
</evidence>
<keyword evidence="5" id="KW-0472">Membrane</keyword>
<dbReference type="InterPro" id="IPR009057">
    <property type="entry name" value="Homeodomain-like_sf"/>
</dbReference>
<evidence type="ECO:0000313" key="7">
    <source>
        <dbReference type="EMBL" id="NEW06780.1"/>
    </source>
</evidence>
<dbReference type="PROSITE" id="PS50977">
    <property type="entry name" value="HTH_TETR_2"/>
    <property type="match status" value="1"/>
</dbReference>
<sequence>MDLDKKKDTKEKIMYATLEMIKKDGFESITIRKIAEHSGTNVSLVNYYFGSKENLVSESIKVILNSFQHTFAILDNSSVPARDRLKQFSLDYLQVIRQYPELLSRIIVMGSSSFSSQYEYGSFLKMMGFPKVQSTLKELTNEQQPERLMIMMLQIFGAIFLPALMSPILESGASVEMAPIEKQIDLLFERYFHQINH</sequence>